<dbReference type="FunFam" id="3.30.160.60:FF:000870">
    <property type="entry name" value="zinc finger protein 197 isoform X1"/>
    <property type="match status" value="1"/>
</dbReference>
<feature type="domain" description="C2H2-type" evidence="9">
    <location>
        <begin position="1174"/>
        <end position="1201"/>
    </location>
</feature>
<evidence type="ECO:0000256" key="4">
    <source>
        <dbReference type="ARBA" id="ARBA00022771"/>
    </source>
</evidence>
<dbReference type="Gene3D" id="3.30.160.60">
    <property type="entry name" value="Classic Zinc Finger"/>
    <property type="match status" value="9"/>
</dbReference>
<feature type="region of interest" description="Disordered" evidence="8">
    <location>
        <begin position="541"/>
        <end position="600"/>
    </location>
</feature>
<keyword evidence="6" id="KW-0539">Nucleus</keyword>
<dbReference type="GeneID" id="113203144"/>
<dbReference type="AlphaFoldDB" id="A0A6J1S3W0"/>
<dbReference type="PANTHER" id="PTHR24376">
    <property type="entry name" value="ZINC FINGER PROTEIN"/>
    <property type="match status" value="1"/>
</dbReference>
<dbReference type="PROSITE" id="PS00028">
    <property type="entry name" value="ZINC_FINGER_C2H2_1"/>
    <property type="match status" value="11"/>
</dbReference>
<protein>
    <submittedName>
        <fullName evidence="11">Uncharacterized protein LOC113203144 isoform X1</fullName>
    </submittedName>
</protein>
<dbReference type="FunFam" id="3.30.160.60:FF:001397">
    <property type="entry name" value="Datilografo, isoform A"/>
    <property type="match status" value="1"/>
</dbReference>
<keyword evidence="2" id="KW-0479">Metal-binding</keyword>
<feature type="domain" description="C2H2-type" evidence="9">
    <location>
        <begin position="964"/>
        <end position="991"/>
    </location>
</feature>
<feature type="domain" description="C2H2-type" evidence="9">
    <location>
        <begin position="992"/>
        <end position="1020"/>
    </location>
</feature>
<dbReference type="FunFam" id="3.30.160.60:FF:002343">
    <property type="entry name" value="Zinc finger protein 33A"/>
    <property type="match status" value="1"/>
</dbReference>
<dbReference type="Proteomes" id="UP000504606">
    <property type="component" value="Unplaced"/>
</dbReference>
<dbReference type="OrthoDB" id="10249535at2759"/>
<evidence type="ECO:0000313" key="11">
    <source>
        <dbReference type="RefSeq" id="XP_026273451.1"/>
    </source>
</evidence>
<feature type="compositionally biased region" description="Polar residues" evidence="8">
    <location>
        <begin position="244"/>
        <end position="259"/>
    </location>
</feature>
<feature type="region of interest" description="Disordered" evidence="8">
    <location>
        <begin position="1241"/>
        <end position="1262"/>
    </location>
</feature>
<evidence type="ECO:0000256" key="5">
    <source>
        <dbReference type="ARBA" id="ARBA00022833"/>
    </source>
</evidence>
<accession>A0A6J1S3W0</accession>
<feature type="compositionally biased region" description="Polar residues" evidence="8">
    <location>
        <begin position="279"/>
        <end position="292"/>
    </location>
</feature>
<feature type="region of interest" description="Disordered" evidence="8">
    <location>
        <begin position="684"/>
        <end position="730"/>
    </location>
</feature>
<feature type="domain" description="C2H2-type" evidence="9">
    <location>
        <begin position="884"/>
        <end position="912"/>
    </location>
</feature>
<feature type="compositionally biased region" description="Low complexity" evidence="8">
    <location>
        <begin position="707"/>
        <end position="716"/>
    </location>
</feature>
<feature type="domain" description="C2H2-type" evidence="9">
    <location>
        <begin position="912"/>
        <end position="939"/>
    </location>
</feature>
<name>A0A6J1S3W0_FRAOC</name>
<feature type="domain" description="C2H2-type" evidence="9">
    <location>
        <begin position="1051"/>
        <end position="1079"/>
    </location>
</feature>
<dbReference type="SMART" id="SM00355">
    <property type="entry name" value="ZnF_C2H2"/>
    <property type="match status" value="14"/>
</dbReference>
<evidence type="ECO:0000256" key="7">
    <source>
        <dbReference type="PROSITE-ProRule" id="PRU00042"/>
    </source>
</evidence>
<feature type="compositionally biased region" description="Basic residues" evidence="8">
    <location>
        <begin position="793"/>
        <end position="805"/>
    </location>
</feature>
<dbReference type="PANTHER" id="PTHR24376:SF216">
    <property type="entry name" value="ZINC FINGER PROTEIN 420-LIKE"/>
    <property type="match status" value="1"/>
</dbReference>
<keyword evidence="10" id="KW-1185">Reference proteome</keyword>
<proteinExistence type="predicted"/>
<comment type="subcellular location">
    <subcellularLocation>
        <location evidence="1">Nucleus</location>
    </subcellularLocation>
</comment>
<dbReference type="KEGG" id="foc:113203144"/>
<dbReference type="Pfam" id="PF00096">
    <property type="entry name" value="zf-C2H2"/>
    <property type="match status" value="6"/>
</dbReference>
<dbReference type="GO" id="GO:0001228">
    <property type="term" value="F:DNA-binding transcription activator activity, RNA polymerase II-specific"/>
    <property type="evidence" value="ECO:0007669"/>
    <property type="project" value="TreeGrafter"/>
</dbReference>
<feature type="compositionally biased region" description="Basic and acidic residues" evidence="8">
    <location>
        <begin position="297"/>
        <end position="311"/>
    </location>
</feature>
<keyword evidence="4 7" id="KW-0863">Zinc-finger</keyword>
<dbReference type="GO" id="GO:0008270">
    <property type="term" value="F:zinc ion binding"/>
    <property type="evidence" value="ECO:0007669"/>
    <property type="project" value="UniProtKB-KW"/>
</dbReference>
<dbReference type="RefSeq" id="XP_026273451.1">
    <property type="nucleotide sequence ID" value="XM_026417666.2"/>
</dbReference>
<feature type="region of interest" description="Disordered" evidence="8">
    <location>
        <begin position="78"/>
        <end position="97"/>
    </location>
</feature>
<organism evidence="10 11">
    <name type="scientific">Frankliniella occidentalis</name>
    <name type="common">Western flower thrips</name>
    <name type="synonym">Euthrips occidentalis</name>
    <dbReference type="NCBI Taxonomy" id="133901"/>
    <lineage>
        <taxon>Eukaryota</taxon>
        <taxon>Metazoa</taxon>
        <taxon>Ecdysozoa</taxon>
        <taxon>Arthropoda</taxon>
        <taxon>Hexapoda</taxon>
        <taxon>Insecta</taxon>
        <taxon>Pterygota</taxon>
        <taxon>Neoptera</taxon>
        <taxon>Paraneoptera</taxon>
        <taxon>Thysanoptera</taxon>
        <taxon>Terebrantia</taxon>
        <taxon>Thripoidea</taxon>
        <taxon>Thripidae</taxon>
        <taxon>Frankliniella</taxon>
    </lineage>
</organism>
<evidence type="ECO:0000259" key="9">
    <source>
        <dbReference type="PROSITE" id="PS50157"/>
    </source>
</evidence>
<feature type="compositionally biased region" description="Polar residues" evidence="8">
    <location>
        <begin position="775"/>
        <end position="784"/>
    </location>
</feature>
<keyword evidence="3" id="KW-0677">Repeat</keyword>
<feature type="compositionally biased region" description="Polar residues" evidence="8">
    <location>
        <begin position="228"/>
        <end position="237"/>
    </location>
</feature>
<dbReference type="GO" id="GO:0005634">
    <property type="term" value="C:nucleus"/>
    <property type="evidence" value="ECO:0007669"/>
    <property type="project" value="UniProtKB-SubCell"/>
</dbReference>
<feature type="region of interest" description="Disordered" evidence="8">
    <location>
        <begin position="350"/>
        <end position="372"/>
    </location>
</feature>
<dbReference type="PROSITE" id="PS50157">
    <property type="entry name" value="ZINC_FINGER_C2H2_2"/>
    <property type="match status" value="11"/>
</dbReference>
<gene>
    <name evidence="11" type="primary">LOC113203144</name>
</gene>
<reference evidence="11" key="1">
    <citation type="submission" date="2025-08" db="UniProtKB">
        <authorList>
            <consortium name="RefSeq"/>
        </authorList>
    </citation>
    <scope>IDENTIFICATION</scope>
    <source>
        <tissue evidence="11">Whole organism</tissue>
    </source>
</reference>
<feature type="domain" description="C2H2-type" evidence="9">
    <location>
        <begin position="936"/>
        <end position="963"/>
    </location>
</feature>
<feature type="compositionally biased region" description="Basic and acidic residues" evidence="8">
    <location>
        <begin position="717"/>
        <end position="726"/>
    </location>
</feature>
<evidence type="ECO:0000256" key="3">
    <source>
        <dbReference type="ARBA" id="ARBA00022737"/>
    </source>
</evidence>
<feature type="compositionally biased region" description="Basic residues" evidence="8">
    <location>
        <begin position="1244"/>
        <end position="1253"/>
    </location>
</feature>
<feature type="region of interest" description="Disordered" evidence="8">
    <location>
        <begin position="774"/>
        <end position="853"/>
    </location>
</feature>
<evidence type="ECO:0000256" key="1">
    <source>
        <dbReference type="ARBA" id="ARBA00004123"/>
    </source>
</evidence>
<dbReference type="InterPro" id="IPR036236">
    <property type="entry name" value="Znf_C2H2_sf"/>
</dbReference>
<evidence type="ECO:0000313" key="10">
    <source>
        <dbReference type="Proteomes" id="UP000504606"/>
    </source>
</evidence>
<evidence type="ECO:0000256" key="2">
    <source>
        <dbReference type="ARBA" id="ARBA00022723"/>
    </source>
</evidence>
<dbReference type="SUPFAM" id="SSF57667">
    <property type="entry name" value="beta-beta-alpha zinc fingers"/>
    <property type="match status" value="6"/>
</dbReference>
<keyword evidence="5" id="KW-0862">Zinc</keyword>
<dbReference type="GO" id="GO:0000978">
    <property type="term" value="F:RNA polymerase II cis-regulatory region sequence-specific DNA binding"/>
    <property type="evidence" value="ECO:0007669"/>
    <property type="project" value="TreeGrafter"/>
</dbReference>
<feature type="domain" description="C2H2-type" evidence="9">
    <location>
        <begin position="1146"/>
        <end position="1173"/>
    </location>
</feature>
<feature type="region of interest" description="Disordered" evidence="8">
    <location>
        <begin position="49"/>
        <end position="70"/>
    </location>
</feature>
<feature type="domain" description="C2H2-type" evidence="9">
    <location>
        <begin position="1202"/>
        <end position="1229"/>
    </location>
</feature>
<feature type="domain" description="C2H2-type" evidence="9">
    <location>
        <begin position="1116"/>
        <end position="1143"/>
    </location>
</feature>
<feature type="compositionally biased region" description="Polar residues" evidence="8">
    <location>
        <begin position="818"/>
        <end position="828"/>
    </location>
</feature>
<feature type="compositionally biased region" description="Polar residues" evidence="8">
    <location>
        <begin position="564"/>
        <end position="581"/>
    </location>
</feature>
<feature type="compositionally biased region" description="Polar residues" evidence="8">
    <location>
        <begin position="352"/>
        <end position="363"/>
    </location>
</feature>
<evidence type="ECO:0000256" key="8">
    <source>
        <dbReference type="SAM" id="MobiDB-lite"/>
    </source>
</evidence>
<feature type="domain" description="C2H2-type" evidence="9">
    <location>
        <begin position="1230"/>
        <end position="1257"/>
    </location>
</feature>
<feature type="region of interest" description="Disordered" evidence="8">
    <location>
        <begin position="228"/>
        <end position="311"/>
    </location>
</feature>
<dbReference type="InterPro" id="IPR013087">
    <property type="entry name" value="Znf_C2H2_type"/>
</dbReference>
<sequence>MGSGNVCCPVCRQFLPKAKSLHEHLNTHPKLQVIEALIQLKDACKDFEPSSSVQQKDYSPLESPEGDDERVENAVDITTHSCTPPAPPHDSDEEGIHETRNNTEGAIDLHVDSENEEKLPPTSVKYALQQCAPSSSTSNLSPYPQFLTGSSPVAQFIHVPVVTSAVPNSAPPPSTQQAPVVLYSPFVCPPSTSVASSSYSSPLNLAQHLQFLVGNSVVRSPFSIIQAHPSTEPSQTGHVALKSEVSSRNNSLTVSSNINPKPASTAAESLSEDWVAPGDSSTSLVCSESPVTDSEENSLHENLREDEEKVSDQLESAPETASYVSEVLKAQVSTVKHCNEPHVLMSDLPESETLSTGPEFTSSLEHRTPQEQDLLTPPKKRICFSLGSPSRHSPTDQFQEVSPSRIAQGSPRALSNWNNLGSPGAHSTSSVEGVLRVRSDLNVSLGHSVSIPCEEKDENWAQTNLKKEAHQSNAAVKDLSAACDIDHMPNDLRSNAEKNITFGNVILTCLKKSSGNNTNNIQGKNEFEFIIPDVVTESYSDFQDDRSLSRAGSPPCDSAPPSPYQKSLDSPSTPLNIQTDETMPPRGELSEQESIGGNSSSMWSVPAYHITRQLPSPVVSYDLTARESWAGSDVSDSEGNANVGDNHPASFNAAPSFTNTLQPFIPKTSSSSNFVGESPFSSHIQPQIYGEGHSTGKKPITVEFGVSSKGSNSKQSQSKDTKEKKAPSKPRVYRCKECSSVFNTLKLRRLHPCEQMKSTPLPAVHMTSEIKGLTEETNAPSSSSKEGDNCVSKPKKRNPRKPKSTIKKEVIVEDETSDQTGFANQYRISKTEPVDASESQTNPQVVPEISSEPCQSTAFESTEVAYVEVPLVKSEAVSAALGSFGCQKCDQDFKTAKQLSQHMSSKHKDQKYQCTTCGETFDKERNYYDHLMVHPAECQLCGKTFVRRKYLALHMRWHMDEKPHKCVSCNKSFVTKQKLDEHMNTHTGNAPIKCVDCDMTFKRYSNMIQHRNRHHLNLKPKTKDYICHCGEVLHSKKKLEWHKEIHEMKPKSCHYCAEKFVHTASLTRHVRRAHDSRYVPSKKREGENIECPICHLVFLKTSLAGHIKIHGGERPFPCHICGKDFTTKWNLQTHRWTHASRSARQHKCTLCKASFCRRPDYLTHMNSHRNVRPFTCNHCGCQFVRKYNCLRHMRQHEEGKNYTCTICNKTFHRNYYLKDHMRIHNGTRPFTCHICGKASTSKSNHNKHVRIHHAREPHNTEI</sequence>
<evidence type="ECO:0000256" key="6">
    <source>
        <dbReference type="ARBA" id="ARBA00023242"/>
    </source>
</evidence>